<reference evidence="1" key="1">
    <citation type="journal article" date="2014" name="Front. Microbiol.">
        <title>High frequency of phylogenetically diverse reductive dehalogenase-homologous genes in deep subseafloor sedimentary metagenomes.</title>
        <authorList>
            <person name="Kawai M."/>
            <person name="Futagami T."/>
            <person name="Toyoda A."/>
            <person name="Takaki Y."/>
            <person name="Nishi S."/>
            <person name="Hori S."/>
            <person name="Arai W."/>
            <person name="Tsubouchi T."/>
            <person name="Morono Y."/>
            <person name="Uchiyama I."/>
            <person name="Ito T."/>
            <person name="Fujiyama A."/>
            <person name="Inagaki F."/>
            <person name="Takami H."/>
        </authorList>
    </citation>
    <scope>NUCLEOTIDE SEQUENCE</scope>
    <source>
        <strain evidence="1">Expedition CK06-06</strain>
    </source>
</reference>
<organism evidence="1">
    <name type="scientific">marine sediment metagenome</name>
    <dbReference type="NCBI Taxonomy" id="412755"/>
    <lineage>
        <taxon>unclassified sequences</taxon>
        <taxon>metagenomes</taxon>
        <taxon>ecological metagenomes</taxon>
    </lineage>
</organism>
<proteinExistence type="predicted"/>
<accession>X1JYJ4</accession>
<gene>
    <name evidence="1" type="ORF">S03H2_44045</name>
</gene>
<evidence type="ECO:0000313" key="1">
    <source>
        <dbReference type="EMBL" id="GAH74878.1"/>
    </source>
</evidence>
<dbReference type="AlphaFoldDB" id="X1JYJ4"/>
<dbReference type="EMBL" id="BARU01027520">
    <property type="protein sequence ID" value="GAH74878.1"/>
    <property type="molecule type" value="Genomic_DNA"/>
</dbReference>
<comment type="caution">
    <text evidence="1">The sequence shown here is derived from an EMBL/GenBank/DDBJ whole genome shotgun (WGS) entry which is preliminary data.</text>
</comment>
<name>X1JYJ4_9ZZZZ</name>
<feature type="non-terminal residue" evidence="1">
    <location>
        <position position="31"/>
    </location>
</feature>
<sequence length="31" mass="3679">MVMLKKVMINSIDCSNYLKKFEIERVFGQTI</sequence>
<protein>
    <submittedName>
        <fullName evidence="1">Uncharacterized protein</fullName>
    </submittedName>
</protein>